<keyword evidence="2" id="KW-1133">Transmembrane helix</keyword>
<evidence type="ECO:0000256" key="2">
    <source>
        <dbReference type="SAM" id="Phobius"/>
    </source>
</evidence>
<dbReference type="PANTHER" id="PTHR38695">
    <property type="entry name" value="AMINO ACID PERMEASE_ SLC12A DOMAIN-CONTAINING PROTEIN"/>
    <property type="match status" value="1"/>
</dbReference>
<dbReference type="Pfam" id="PF17648">
    <property type="entry name" value="Luciferase"/>
    <property type="match status" value="1"/>
</dbReference>
<dbReference type="Pfam" id="PF13826">
    <property type="entry name" value="Monooxy_af470-like"/>
    <property type="match status" value="1"/>
</dbReference>
<gene>
    <name evidence="4" type="ORF">VSDG_03414</name>
</gene>
<feature type="domain" description="Luciferase" evidence="3">
    <location>
        <begin position="188"/>
        <end position="255"/>
    </location>
</feature>
<evidence type="ECO:0000313" key="5">
    <source>
        <dbReference type="Proteomes" id="UP000284375"/>
    </source>
</evidence>
<dbReference type="AlphaFoldDB" id="A0A423WBB7"/>
<feature type="compositionally biased region" description="Polar residues" evidence="1">
    <location>
        <begin position="820"/>
        <end position="832"/>
    </location>
</feature>
<evidence type="ECO:0000256" key="1">
    <source>
        <dbReference type="SAM" id="MobiDB-lite"/>
    </source>
</evidence>
<dbReference type="InterPro" id="IPR025444">
    <property type="entry name" value="Monooxy_af470"/>
</dbReference>
<protein>
    <recommendedName>
        <fullName evidence="3">Luciferase domain-containing protein</fullName>
    </recommendedName>
</protein>
<keyword evidence="2" id="KW-0472">Membrane</keyword>
<proteinExistence type="predicted"/>
<sequence>MERAMFLIKTYVPDTVRDNWRVYGTTAIMIVLALCPMVAWAMESYQTYLDVGPGGLPYNIFGWMLQGVAQLIARHDTRDHKPFSDPSARRALEPHGNKRFLLGPLPEREGERPEVPGFVAPQRQTTDRGPRNSEMKERLIEYQEKVVVANQSLLFVDDSRLEGRGSPALWFAVSRDRRLPSYLKKTKGEFAHVHPEATMHVTLSLVDAEEVVRKGWGERHPLSGVKGFWPLSYVLVYAPRDDAEFAVCKKVIEASLYIKDAFKLPTLLAIGALAQTAIFAVVPARYALIPLILVLARSIITTIIQTRSPKDNAFTTDTVYGRVTAQLPSRSTGAFGSQPAAKSLVVFHIGVRFNHPLGLLAPGVREIGDHFRAMIKDLNQRKDEVGMLGTSSWRANERESNNHLLTIIYFRDFEGLNKFAHDKVHREGWDWYRAFADKAGHKHIAIYHETFVTSPGQYETIYVDSPPVLLGDTDLRIKVDDEKQQQPGEETWTRPLVSAKHSALRSQWRSTYYFDLKRIKEEGRQALARNTALGQELLVARLRREAERGPDMPAPKTPLLRELGRFWVRQMNGIALVSFELVRLAGAFFSDCVIEVESYELHSSIKQKQKGHLLAARAEELLRPDLDYTLEVAEFQRPRYFDRFPGATAVGPFSGPLGISVVHLLFFLGSTSISWVGDGYPGAVHGRIPRKDDKASYWVYRDKGPGPGLMGPFRMVRLPCLKGPLNDPHRLLRRLGLKPDEEDIYKLHKTVREQAYEERMAEFSYPEFHEDEQFLFKSDWTKFEHVPLGKIVYFPSPFQNSVWEVFETKYPGDLLEEESASPSQTRTASSVRCASGKPPTPPTPLDEGEEKDQEEDMSDLSDMDTVDNEMGIDLNEC</sequence>
<accession>A0A423WBB7</accession>
<evidence type="ECO:0000259" key="3">
    <source>
        <dbReference type="Pfam" id="PF17648"/>
    </source>
</evidence>
<organism evidence="4 5">
    <name type="scientific">Cytospora chrysosperma</name>
    <name type="common">Cytospora canker fungus</name>
    <name type="synonym">Sphaeria chrysosperma</name>
    <dbReference type="NCBI Taxonomy" id="252740"/>
    <lineage>
        <taxon>Eukaryota</taxon>
        <taxon>Fungi</taxon>
        <taxon>Dikarya</taxon>
        <taxon>Ascomycota</taxon>
        <taxon>Pezizomycotina</taxon>
        <taxon>Sordariomycetes</taxon>
        <taxon>Sordariomycetidae</taxon>
        <taxon>Diaporthales</taxon>
        <taxon>Cytosporaceae</taxon>
        <taxon>Cytospora</taxon>
    </lineage>
</organism>
<keyword evidence="5" id="KW-1185">Reference proteome</keyword>
<reference evidence="4 5" key="1">
    <citation type="submission" date="2015-09" db="EMBL/GenBank/DDBJ databases">
        <title>Host preference determinants of Valsa canker pathogens revealed by comparative genomics.</title>
        <authorList>
            <person name="Yin Z."/>
            <person name="Huang L."/>
        </authorList>
    </citation>
    <scope>NUCLEOTIDE SEQUENCE [LARGE SCALE GENOMIC DNA]</scope>
    <source>
        <strain evidence="4 5">YSFL</strain>
    </source>
</reference>
<dbReference type="EMBL" id="LJZO01000008">
    <property type="protein sequence ID" value="ROW00676.1"/>
    <property type="molecule type" value="Genomic_DNA"/>
</dbReference>
<dbReference type="PANTHER" id="PTHR38695:SF1">
    <property type="entry name" value="AMINO ACID PERMEASE_ SLC12A DOMAIN-CONTAINING PROTEIN"/>
    <property type="match status" value="1"/>
</dbReference>
<dbReference type="Proteomes" id="UP000284375">
    <property type="component" value="Unassembled WGS sequence"/>
</dbReference>
<name>A0A423WBB7_CYTCH</name>
<dbReference type="OrthoDB" id="5358398at2759"/>
<feature type="compositionally biased region" description="Acidic residues" evidence="1">
    <location>
        <begin position="846"/>
        <end position="867"/>
    </location>
</feature>
<evidence type="ECO:0000313" key="4">
    <source>
        <dbReference type="EMBL" id="ROW00676.1"/>
    </source>
</evidence>
<dbReference type="STRING" id="252740.A0A423WBB7"/>
<feature type="region of interest" description="Disordered" evidence="1">
    <location>
        <begin position="816"/>
        <end position="877"/>
    </location>
</feature>
<dbReference type="InterPro" id="IPR048273">
    <property type="entry name" value="Luciferase"/>
</dbReference>
<feature type="region of interest" description="Disordered" evidence="1">
    <location>
        <begin position="98"/>
        <end position="133"/>
    </location>
</feature>
<dbReference type="InterPro" id="IPR040841">
    <property type="entry name" value="Luciferase_dom"/>
</dbReference>
<keyword evidence="2" id="KW-0812">Transmembrane</keyword>
<comment type="caution">
    <text evidence="4">The sequence shown here is derived from an EMBL/GenBank/DDBJ whole genome shotgun (WGS) entry which is preliminary data.</text>
</comment>
<feature type="transmembrane region" description="Helical" evidence="2">
    <location>
        <begin position="20"/>
        <end position="42"/>
    </location>
</feature>